<dbReference type="InterPro" id="IPR012675">
    <property type="entry name" value="Beta-grasp_dom_sf"/>
</dbReference>
<dbReference type="Gene3D" id="3.10.20.30">
    <property type="match status" value="1"/>
</dbReference>
<dbReference type="RefSeq" id="WP_183368930.1">
    <property type="nucleotide sequence ID" value="NZ_BAABHL010000022.1"/>
</dbReference>
<dbReference type="InterPro" id="IPR016155">
    <property type="entry name" value="Mopterin_synth/thiamin_S_b"/>
</dbReference>
<keyword evidence="2" id="KW-1185">Reference proteome</keyword>
<dbReference type="Pfam" id="PF02597">
    <property type="entry name" value="ThiS"/>
    <property type="match status" value="1"/>
</dbReference>
<dbReference type="Proteomes" id="UP000551501">
    <property type="component" value="Unassembled WGS sequence"/>
</dbReference>
<evidence type="ECO:0000313" key="1">
    <source>
        <dbReference type="EMBL" id="MBB4133778.1"/>
    </source>
</evidence>
<dbReference type="EMBL" id="JACIFP010000001">
    <property type="protein sequence ID" value="MBB4133778.1"/>
    <property type="molecule type" value="Genomic_DNA"/>
</dbReference>
<dbReference type="SUPFAM" id="SSF54285">
    <property type="entry name" value="MoaD/ThiS"/>
    <property type="match status" value="1"/>
</dbReference>
<name>A0A840ETU0_9ACTN</name>
<protein>
    <submittedName>
        <fullName evidence="1">Sulfur carrier protein</fullName>
    </submittedName>
</protein>
<sequence>MELTVNGDDIRIDGPVDVPRLLEHLGLPDTGVAVAVDGVVRPKTRWAEEIGEYAEIDILTAVQGG</sequence>
<comment type="caution">
    <text evidence="1">The sequence shown here is derived from an EMBL/GenBank/DDBJ whole genome shotgun (WGS) entry which is preliminary data.</text>
</comment>
<gene>
    <name evidence="1" type="ORF">BKA16_000330</name>
</gene>
<organism evidence="1 2">
    <name type="scientific">Gordonia humi</name>
    <dbReference type="NCBI Taxonomy" id="686429"/>
    <lineage>
        <taxon>Bacteria</taxon>
        <taxon>Bacillati</taxon>
        <taxon>Actinomycetota</taxon>
        <taxon>Actinomycetes</taxon>
        <taxon>Mycobacteriales</taxon>
        <taxon>Gordoniaceae</taxon>
        <taxon>Gordonia</taxon>
    </lineage>
</organism>
<evidence type="ECO:0000313" key="2">
    <source>
        <dbReference type="Proteomes" id="UP000551501"/>
    </source>
</evidence>
<dbReference type="InterPro" id="IPR003749">
    <property type="entry name" value="ThiS/MoaD-like"/>
</dbReference>
<proteinExistence type="predicted"/>
<reference evidence="1 2" key="1">
    <citation type="submission" date="2020-08" db="EMBL/GenBank/DDBJ databases">
        <title>Sequencing the genomes of 1000 actinobacteria strains.</title>
        <authorList>
            <person name="Klenk H.-P."/>
        </authorList>
    </citation>
    <scope>NUCLEOTIDE SEQUENCE [LARGE SCALE GENOMIC DNA]</scope>
    <source>
        <strain evidence="1 2">DSM 45298</strain>
    </source>
</reference>
<dbReference type="InterPro" id="IPR010035">
    <property type="entry name" value="Thi_S"/>
</dbReference>
<dbReference type="PANTHER" id="PTHR34472:SF1">
    <property type="entry name" value="SULFUR CARRIER PROTEIN THIS"/>
    <property type="match status" value="1"/>
</dbReference>
<dbReference type="NCBIfam" id="TIGR01683">
    <property type="entry name" value="thiS"/>
    <property type="match status" value="1"/>
</dbReference>
<accession>A0A840ETU0</accession>
<dbReference type="AlphaFoldDB" id="A0A840ETU0"/>
<dbReference type="PANTHER" id="PTHR34472">
    <property type="entry name" value="SULFUR CARRIER PROTEIN THIS"/>
    <property type="match status" value="1"/>
</dbReference>